<dbReference type="PROSITE" id="PS01124">
    <property type="entry name" value="HTH_ARAC_FAMILY_2"/>
    <property type="match status" value="1"/>
</dbReference>
<dbReference type="EMBL" id="CYYV01000011">
    <property type="protein sequence ID" value="CUO61574.1"/>
    <property type="molecule type" value="Genomic_DNA"/>
</dbReference>
<dbReference type="CDD" id="cd02208">
    <property type="entry name" value="cupin_RmlC-like"/>
    <property type="match status" value="1"/>
</dbReference>
<accession>A0A174GG86</accession>
<dbReference type="Pfam" id="PF12833">
    <property type="entry name" value="HTH_18"/>
    <property type="match status" value="1"/>
</dbReference>
<dbReference type="SUPFAM" id="SSF46689">
    <property type="entry name" value="Homeodomain-like"/>
    <property type="match status" value="2"/>
</dbReference>
<proteinExistence type="predicted"/>
<dbReference type="GO" id="GO:0043565">
    <property type="term" value="F:sequence-specific DNA binding"/>
    <property type="evidence" value="ECO:0007669"/>
    <property type="project" value="InterPro"/>
</dbReference>
<dbReference type="Gene3D" id="1.10.10.60">
    <property type="entry name" value="Homeodomain-like"/>
    <property type="match status" value="2"/>
</dbReference>
<dbReference type="InterPro" id="IPR014710">
    <property type="entry name" value="RmlC-like_jellyroll"/>
</dbReference>
<sequence length="289" mass="33121">MILEYLLAKIEKSDVIYRCIGNEMKNGILACGFMRKETADRSQYHFSNEYYSCFVLLRGSGEYIAEDGTSYPLQAGSLVQRLPGVPHSTRVDPDGKWLEFFISIGKPFFDSFCSLSVLNREPVLKAELLPGDLERYQKLLQSLKATPDSLLPLRIPEMEKEILRMYGYHAHRVNLQRDPIEAACDMLSQNLDEEISLEELARSLQIGYETFRKVFKKQTGVSPARYRTRKKMEQARILLEGGVPMKEIAGLVGYGDVYAFSKQFSRFFGFPPGKYRARLHTDAPDLEQF</sequence>
<reference evidence="5 6" key="1">
    <citation type="submission" date="2015-09" db="EMBL/GenBank/DDBJ databases">
        <authorList>
            <consortium name="Pathogen Informatics"/>
        </authorList>
    </citation>
    <scope>NUCLEOTIDE SEQUENCE [LARGE SCALE GENOMIC DNA]</scope>
    <source>
        <strain evidence="5 6">2789STDY5608849</strain>
    </source>
</reference>
<evidence type="ECO:0000256" key="3">
    <source>
        <dbReference type="ARBA" id="ARBA00023163"/>
    </source>
</evidence>
<organism evidence="5 6">
    <name type="scientific">Fusicatenibacter saccharivorans</name>
    <dbReference type="NCBI Taxonomy" id="1150298"/>
    <lineage>
        <taxon>Bacteria</taxon>
        <taxon>Bacillati</taxon>
        <taxon>Bacillota</taxon>
        <taxon>Clostridia</taxon>
        <taxon>Lachnospirales</taxon>
        <taxon>Lachnospiraceae</taxon>
        <taxon>Fusicatenibacter</taxon>
    </lineage>
</organism>
<keyword evidence="1" id="KW-0805">Transcription regulation</keyword>
<keyword evidence="3" id="KW-0804">Transcription</keyword>
<keyword evidence="2" id="KW-0238">DNA-binding</keyword>
<dbReference type="PANTHER" id="PTHR43280">
    <property type="entry name" value="ARAC-FAMILY TRANSCRIPTIONAL REGULATOR"/>
    <property type="match status" value="1"/>
</dbReference>
<evidence type="ECO:0000313" key="5">
    <source>
        <dbReference type="EMBL" id="CUO61574.1"/>
    </source>
</evidence>
<dbReference type="InterPro" id="IPR009057">
    <property type="entry name" value="Homeodomain-like_sf"/>
</dbReference>
<dbReference type="GO" id="GO:0003700">
    <property type="term" value="F:DNA-binding transcription factor activity"/>
    <property type="evidence" value="ECO:0007669"/>
    <property type="project" value="InterPro"/>
</dbReference>
<gene>
    <name evidence="5" type="primary">marA</name>
    <name evidence="5" type="ORF">ERS852406_02396</name>
</gene>
<dbReference type="Gene3D" id="2.60.120.10">
    <property type="entry name" value="Jelly Rolls"/>
    <property type="match status" value="1"/>
</dbReference>
<dbReference type="PANTHER" id="PTHR43280:SF2">
    <property type="entry name" value="HTH-TYPE TRANSCRIPTIONAL REGULATOR EXSA"/>
    <property type="match status" value="1"/>
</dbReference>
<name>A0A174GG86_9FIRM</name>
<evidence type="ECO:0000259" key="4">
    <source>
        <dbReference type="PROSITE" id="PS01124"/>
    </source>
</evidence>
<protein>
    <submittedName>
        <fullName evidence="5">Multiple antibiotic resistance protein marA</fullName>
    </submittedName>
</protein>
<dbReference type="AlphaFoldDB" id="A0A174GG86"/>
<evidence type="ECO:0000256" key="2">
    <source>
        <dbReference type="ARBA" id="ARBA00023125"/>
    </source>
</evidence>
<evidence type="ECO:0000313" key="6">
    <source>
        <dbReference type="Proteomes" id="UP000095706"/>
    </source>
</evidence>
<dbReference type="SMART" id="SM00342">
    <property type="entry name" value="HTH_ARAC"/>
    <property type="match status" value="1"/>
</dbReference>
<evidence type="ECO:0000256" key="1">
    <source>
        <dbReference type="ARBA" id="ARBA00023015"/>
    </source>
</evidence>
<dbReference type="Proteomes" id="UP000095706">
    <property type="component" value="Unassembled WGS sequence"/>
</dbReference>
<dbReference type="RefSeq" id="WP_055228152.1">
    <property type="nucleotide sequence ID" value="NZ_CYYV01000011.1"/>
</dbReference>
<feature type="domain" description="HTH araC/xylS-type" evidence="4">
    <location>
        <begin position="181"/>
        <end position="278"/>
    </location>
</feature>
<dbReference type="InterPro" id="IPR037923">
    <property type="entry name" value="HTH-like"/>
</dbReference>
<dbReference type="SUPFAM" id="SSF51215">
    <property type="entry name" value="Regulatory protein AraC"/>
    <property type="match status" value="1"/>
</dbReference>
<dbReference type="InterPro" id="IPR018060">
    <property type="entry name" value="HTH_AraC"/>
</dbReference>